<dbReference type="InterPro" id="IPR009100">
    <property type="entry name" value="AcylCoA_DH/oxidase_NM_dom_sf"/>
</dbReference>
<reference evidence="8 9" key="1">
    <citation type="submission" date="2017-10" db="EMBL/GenBank/DDBJ databases">
        <title>Sedimentibacterium mangrovi gen. nov., sp. nov., a novel member of family Phyllobacteriacea isolated from mangrove sediment.</title>
        <authorList>
            <person name="Liao H."/>
            <person name="Tian Y."/>
        </authorList>
    </citation>
    <scope>NUCLEOTIDE SEQUENCE [LARGE SCALE GENOMIC DNA]</scope>
    <source>
        <strain evidence="8 9">X9-2-2</strain>
    </source>
</reference>
<keyword evidence="4" id="KW-0274">FAD</keyword>
<dbReference type="RefSeq" id="WP_099307564.1">
    <property type="nucleotide sequence ID" value="NZ_PDVP01000012.1"/>
</dbReference>
<dbReference type="InterPro" id="IPR036250">
    <property type="entry name" value="AcylCo_DH-like_C"/>
</dbReference>
<dbReference type="Gene3D" id="1.10.540.10">
    <property type="entry name" value="Acyl-CoA dehydrogenase/oxidase, N-terminal domain"/>
    <property type="match status" value="1"/>
</dbReference>
<evidence type="ECO:0000259" key="7">
    <source>
        <dbReference type="Pfam" id="PF02771"/>
    </source>
</evidence>
<gene>
    <name evidence="8" type="ORF">CSC94_16950</name>
</gene>
<dbReference type="InterPro" id="IPR037069">
    <property type="entry name" value="AcylCoA_DH/ox_N_sf"/>
</dbReference>
<dbReference type="GO" id="GO:0050660">
    <property type="term" value="F:flavin adenine dinucleotide binding"/>
    <property type="evidence" value="ECO:0007669"/>
    <property type="project" value="InterPro"/>
</dbReference>
<keyword evidence="3" id="KW-0285">Flavoprotein</keyword>
<sequence length="351" mass="36866">MKISQTEEQTLLSQSISRYLADRYDDAARRRAEAQACGYDRDTWTEIAELGWLGASVGESAGGFGGPREMAIVLEGAGRAMMAEPLVTACLALSILEAADPSHGSLPGLLSGNSMACGLAAQAGSGLSVTGRNGSRVLSGRFPTVHAGAAADLLVLALPDIAVALDPAARGIDMRAFRGMDGRRYADIVFRDVPLDDGSVLCEGETARPVADRASQVFSVATAAEASGIAARLFEETLAYVAQREQFGQPIGRFQALQHRLADMYVAVEEARSLALAAARSAEDDEAPGRAVSQAVVGTVDRALHVAKEAIQLHGGVGMTEDLPLGAGLRRIKVLQLMPGGAEDHRKRLTT</sequence>
<dbReference type="AlphaFoldDB" id="A0A2G1QJR3"/>
<dbReference type="Pfam" id="PF02771">
    <property type="entry name" value="Acyl-CoA_dh_N"/>
    <property type="match status" value="1"/>
</dbReference>
<proteinExistence type="inferred from homology"/>
<evidence type="ECO:0000256" key="2">
    <source>
        <dbReference type="ARBA" id="ARBA00009347"/>
    </source>
</evidence>
<dbReference type="Proteomes" id="UP000221168">
    <property type="component" value="Unassembled WGS sequence"/>
</dbReference>
<dbReference type="EMBL" id="PDVP01000012">
    <property type="protein sequence ID" value="PHP65777.1"/>
    <property type="molecule type" value="Genomic_DNA"/>
</dbReference>
<feature type="domain" description="Acyl-CoA dehydrogenase/oxidase N-terminal" evidence="7">
    <location>
        <begin position="6"/>
        <end position="83"/>
    </location>
</feature>
<evidence type="ECO:0000256" key="4">
    <source>
        <dbReference type="ARBA" id="ARBA00022827"/>
    </source>
</evidence>
<dbReference type="InterPro" id="IPR009075">
    <property type="entry name" value="AcylCo_DH/oxidase_C"/>
</dbReference>
<evidence type="ECO:0000313" key="9">
    <source>
        <dbReference type="Proteomes" id="UP000221168"/>
    </source>
</evidence>
<comment type="caution">
    <text evidence="8">The sequence shown here is derived from an EMBL/GenBank/DDBJ whole genome shotgun (WGS) entry which is preliminary data.</text>
</comment>
<accession>A0A2G1QJR3</accession>
<dbReference type="InterPro" id="IPR013786">
    <property type="entry name" value="AcylCoA_DH/ox_N"/>
</dbReference>
<feature type="domain" description="Acyl-CoA dehydrogenase/oxidase C-terminal" evidence="6">
    <location>
        <begin position="220"/>
        <end position="347"/>
    </location>
</feature>
<evidence type="ECO:0000256" key="1">
    <source>
        <dbReference type="ARBA" id="ARBA00001974"/>
    </source>
</evidence>
<protein>
    <recommendedName>
        <fullName evidence="10">Acyl-CoA dehydrogenase</fullName>
    </recommendedName>
</protein>
<dbReference type="Pfam" id="PF00441">
    <property type="entry name" value="Acyl-CoA_dh_1"/>
    <property type="match status" value="1"/>
</dbReference>
<dbReference type="SUPFAM" id="SSF47203">
    <property type="entry name" value="Acyl-CoA dehydrogenase C-terminal domain-like"/>
    <property type="match status" value="1"/>
</dbReference>
<comment type="cofactor">
    <cofactor evidence="1">
        <name>FAD</name>
        <dbReference type="ChEBI" id="CHEBI:57692"/>
    </cofactor>
</comment>
<evidence type="ECO:0000256" key="3">
    <source>
        <dbReference type="ARBA" id="ARBA00022630"/>
    </source>
</evidence>
<dbReference type="SUPFAM" id="SSF56645">
    <property type="entry name" value="Acyl-CoA dehydrogenase NM domain-like"/>
    <property type="match status" value="1"/>
</dbReference>
<keyword evidence="5" id="KW-0560">Oxidoreductase</keyword>
<dbReference type="PANTHER" id="PTHR43884:SF20">
    <property type="entry name" value="ACYL-COA DEHYDROGENASE FADE28"/>
    <property type="match status" value="1"/>
</dbReference>
<dbReference type="PANTHER" id="PTHR43884">
    <property type="entry name" value="ACYL-COA DEHYDROGENASE"/>
    <property type="match status" value="1"/>
</dbReference>
<dbReference type="OrthoDB" id="9775090at2"/>
<evidence type="ECO:0000313" key="8">
    <source>
        <dbReference type="EMBL" id="PHP65777.1"/>
    </source>
</evidence>
<dbReference type="Gene3D" id="1.20.140.10">
    <property type="entry name" value="Butyryl-CoA Dehydrogenase, subunit A, domain 3"/>
    <property type="match status" value="1"/>
</dbReference>
<comment type="similarity">
    <text evidence="2">Belongs to the acyl-CoA dehydrogenase family.</text>
</comment>
<keyword evidence="9" id="KW-1185">Reference proteome</keyword>
<name>A0A2G1QJR3_9HYPH</name>
<evidence type="ECO:0008006" key="10">
    <source>
        <dbReference type="Google" id="ProtNLM"/>
    </source>
</evidence>
<organism evidence="8 9">
    <name type="scientific">Zhengella mangrovi</name>
    <dbReference type="NCBI Taxonomy" id="1982044"/>
    <lineage>
        <taxon>Bacteria</taxon>
        <taxon>Pseudomonadati</taxon>
        <taxon>Pseudomonadota</taxon>
        <taxon>Alphaproteobacteria</taxon>
        <taxon>Hyphomicrobiales</taxon>
        <taxon>Notoacmeibacteraceae</taxon>
        <taxon>Zhengella</taxon>
    </lineage>
</organism>
<dbReference type="GO" id="GO:0003995">
    <property type="term" value="F:acyl-CoA dehydrogenase activity"/>
    <property type="evidence" value="ECO:0007669"/>
    <property type="project" value="TreeGrafter"/>
</dbReference>
<evidence type="ECO:0000259" key="6">
    <source>
        <dbReference type="Pfam" id="PF00441"/>
    </source>
</evidence>
<evidence type="ECO:0000256" key="5">
    <source>
        <dbReference type="ARBA" id="ARBA00023002"/>
    </source>
</evidence>